<keyword evidence="1" id="KW-0175">Coiled coil</keyword>
<reference evidence="2" key="1">
    <citation type="journal article" date="2019" name="Sci. Rep.">
        <title>Draft genome of Tanacetum cinerariifolium, the natural source of mosquito coil.</title>
        <authorList>
            <person name="Yamashiro T."/>
            <person name="Shiraishi A."/>
            <person name="Satake H."/>
            <person name="Nakayama K."/>
        </authorList>
    </citation>
    <scope>NUCLEOTIDE SEQUENCE</scope>
</reference>
<evidence type="ECO:0000313" key="2">
    <source>
        <dbReference type="EMBL" id="GFD38269.1"/>
    </source>
</evidence>
<feature type="coiled-coil region" evidence="1">
    <location>
        <begin position="9"/>
        <end position="43"/>
    </location>
</feature>
<sequence length="43" mass="4949">MLKKSVAHVARRDKKIQAQKLEIKNLEALLETEADMKKVAEDK</sequence>
<name>A0A699VV61_TANCI</name>
<gene>
    <name evidence="2" type="ORF">Tci_910238</name>
</gene>
<protein>
    <submittedName>
        <fullName evidence="2">Uncharacterized protein</fullName>
    </submittedName>
</protein>
<proteinExistence type="predicted"/>
<evidence type="ECO:0000256" key="1">
    <source>
        <dbReference type="SAM" id="Coils"/>
    </source>
</evidence>
<feature type="non-terminal residue" evidence="2">
    <location>
        <position position="43"/>
    </location>
</feature>
<organism evidence="2">
    <name type="scientific">Tanacetum cinerariifolium</name>
    <name type="common">Dalmatian daisy</name>
    <name type="synonym">Chrysanthemum cinerariifolium</name>
    <dbReference type="NCBI Taxonomy" id="118510"/>
    <lineage>
        <taxon>Eukaryota</taxon>
        <taxon>Viridiplantae</taxon>
        <taxon>Streptophyta</taxon>
        <taxon>Embryophyta</taxon>
        <taxon>Tracheophyta</taxon>
        <taxon>Spermatophyta</taxon>
        <taxon>Magnoliopsida</taxon>
        <taxon>eudicotyledons</taxon>
        <taxon>Gunneridae</taxon>
        <taxon>Pentapetalae</taxon>
        <taxon>asterids</taxon>
        <taxon>campanulids</taxon>
        <taxon>Asterales</taxon>
        <taxon>Asteraceae</taxon>
        <taxon>Asteroideae</taxon>
        <taxon>Anthemideae</taxon>
        <taxon>Anthemidinae</taxon>
        <taxon>Tanacetum</taxon>
    </lineage>
</organism>
<comment type="caution">
    <text evidence="2">The sequence shown here is derived from an EMBL/GenBank/DDBJ whole genome shotgun (WGS) entry which is preliminary data.</text>
</comment>
<dbReference type="EMBL" id="BKCJ011498296">
    <property type="protein sequence ID" value="GFD38269.1"/>
    <property type="molecule type" value="Genomic_DNA"/>
</dbReference>
<dbReference type="AlphaFoldDB" id="A0A699VV61"/>
<accession>A0A699VV61</accession>